<evidence type="ECO:0000259" key="1">
    <source>
        <dbReference type="Pfam" id="PF01522"/>
    </source>
</evidence>
<dbReference type="Proteomes" id="UP000050562">
    <property type="component" value="Unassembled WGS sequence"/>
</dbReference>
<dbReference type="Gene3D" id="3.20.20.370">
    <property type="entry name" value="Glycoside hydrolase/deacetylase"/>
    <property type="match status" value="1"/>
</dbReference>
<evidence type="ECO:0000313" key="2">
    <source>
        <dbReference type="EMBL" id="KPY37056.1"/>
    </source>
</evidence>
<dbReference type="PATRIC" id="fig|251707.3.peg.3351"/>
<gene>
    <name evidence="2" type="ORF">ALO52_02493</name>
</gene>
<dbReference type="SUPFAM" id="SSF88713">
    <property type="entry name" value="Glycoside hydrolase/deacetylase"/>
    <property type="match status" value="1"/>
</dbReference>
<reference evidence="2 3" key="1">
    <citation type="submission" date="2015-09" db="EMBL/GenBank/DDBJ databases">
        <title>Genome announcement of multiple Pseudomonas syringae strains.</title>
        <authorList>
            <person name="Thakur S."/>
            <person name="Wang P.W."/>
            <person name="Gong Y."/>
            <person name="Weir B.S."/>
            <person name="Guttman D.S."/>
        </authorList>
    </citation>
    <scope>NUCLEOTIDE SEQUENCE [LARGE SCALE GENOMIC DNA]</scope>
    <source>
        <strain evidence="2 3">ICMP3956</strain>
    </source>
</reference>
<dbReference type="PANTHER" id="PTHR10587">
    <property type="entry name" value="GLYCOSYL TRANSFERASE-RELATED"/>
    <property type="match status" value="1"/>
</dbReference>
<proteinExistence type="predicted"/>
<dbReference type="InterPro" id="IPR011330">
    <property type="entry name" value="Glyco_hydro/deAcase_b/a-brl"/>
</dbReference>
<feature type="domain" description="NodB homology" evidence="1">
    <location>
        <begin position="235"/>
        <end position="355"/>
    </location>
</feature>
<organism evidence="2 3">
    <name type="scientific">Pseudomonas syringae pv. primulae</name>
    <dbReference type="NCBI Taxonomy" id="251707"/>
    <lineage>
        <taxon>Bacteria</taxon>
        <taxon>Pseudomonadati</taxon>
        <taxon>Pseudomonadota</taxon>
        <taxon>Gammaproteobacteria</taxon>
        <taxon>Pseudomonadales</taxon>
        <taxon>Pseudomonadaceae</taxon>
        <taxon>Pseudomonas</taxon>
    </lineage>
</organism>
<evidence type="ECO:0000313" key="3">
    <source>
        <dbReference type="Proteomes" id="UP000050562"/>
    </source>
</evidence>
<dbReference type="InterPro" id="IPR050248">
    <property type="entry name" value="Polysacc_deacetylase_ArnD"/>
</dbReference>
<accession>A0A0N8SL56</accession>
<name>A0A0N8SL56_9PSED</name>
<dbReference type="Pfam" id="PF01522">
    <property type="entry name" value="Polysacc_deac_1"/>
    <property type="match status" value="1"/>
</dbReference>
<dbReference type="InterPro" id="IPR002509">
    <property type="entry name" value="NODB_dom"/>
</dbReference>
<sequence>MARDSSYGGDRDRFGIRPLPMAVHASPLYVCRHKGRAYISYSGALVMTRQSTERTLGLRIVLAVCACLLWGQAQAAAPVIATMDRSVWPERLETPALFDVASRAEILAFAHQLYLSEKLDEEGLRQRLGLRYVNVSSLNVVRHRLWSRLLENYQAAQKSCVDDANFCVLVEDMDQLRQRAEEYQVADDSFYAAWARPSAVFHQRYLNELLFLAALFPQTSSEIERYNSDEMSGDEMPDRTFRLNFDSGPSAVDGATDWLADFMRQQKMTATFHVLGKSLQDRLDSTSAVSLQNLYRQQCVGIQGWEYRSHSQWLDWQDSIQRSSALVQQILPDNFVPLFRPPYGHRRADSGDYFRSQHLRVSLWNIDAQDATGRLTADQVGDRVLTLMLLWRRGTVVFHDSANRAQSALPLLMANTAQSELIWDDCRNLYETPVEQGLEEGGEEASEGE</sequence>
<protein>
    <submittedName>
        <fullName evidence="2">Polysaccharide deacetylase</fullName>
    </submittedName>
</protein>
<dbReference type="AlphaFoldDB" id="A0A0N8SL56"/>
<comment type="caution">
    <text evidence="2">The sequence shown here is derived from an EMBL/GenBank/DDBJ whole genome shotgun (WGS) entry which is preliminary data.</text>
</comment>
<dbReference type="GO" id="GO:0005975">
    <property type="term" value="P:carbohydrate metabolic process"/>
    <property type="evidence" value="ECO:0007669"/>
    <property type="project" value="InterPro"/>
</dbReference>
<dbReference type="CDD" id="cd10917">
    <property type="entry name" value="CE4_NodB_like_6s_7s"/>
    <property type="match status" value="1"/>
</dbReference>
<dbReference type="EMBL" id="LJRC01000128">
    <property type="protein sequence ID" value="KPY37056.1"/>
    <property type="molecule type" value="Genomic_DNA"/>
</dbReference>
<dbReference type="GO" id="GO:0016810">
    <property type="term" value="F:hydrolase activity, acting on carbon-nitrogen (but not peptide) bonds"/>
    <property type="evidence" value="ECO:0007669"/>
    <property type="project" value="InterPro"/>
</dbReference>